<dbReference type="AlphaFoldDB" id="A0A8X6J5I2"/>
<name>A0A8X6J5I2_9ARAC</name>
<dbReference type="Proteomes" id="UP000886998">
    <property type="component" value="Unassembled WGS sequence"/>
</dbReference>
<evidence type="ECO:0000313" key="1">
    <source>
        <dbReference type="EMBL" id="GFS37350.1"/>
    </source>
</evidence>
<comment type="caution">
    <text evidence="1">The sequence shown here is derived from an EMBL/GenBank/DDBJ whole genome shotgun (WGS) entry which is preliminary data.</text>
</comment>
<dbReference type="EMBL" id="BMAV01024962">
    <property type="protein sequence ID" value="GFS37350.1"/>
    <property type="molecule type" value="Genomic_DNA"/>
</dbReference>
<organism evidence="1 2">
    <name type="scientific">Trichonephila inaurata madagascariensis</name>
    <dbReference type="NCBI Taxonomy" id="2747483"/>
    <lineage>
        <taxon>Eukaryota</taxon>
        <taxon>Metazoa</taxon>
        <taxon>Ecdysozoa</taxon>
        <taxon>Arthropoda</taxon>
        <taxon>Chelicerata</taxon>
        <taxon>Arachnida</taxon>
        <taxon>Araneae</taxon>
        <taxon>Araneomorphae</taxon>
        <taxon>Entelegynae</taxon>
        <taxon>Araneoidea</taxon>
        <taxon>Nephilidae</taxon>
        <taxon>Trichonephila</taxon>
        <taxon>Trichonephila inaurata</taxon>
    </lineage>
</organism>
<sequence>MKTVMGYTDGLQHIVEIGISTRVLIWSSHRHSKVRERGIGAGLNSKHQFEKGWMFKIVLSKSSKEYRN</sequence>
<gene>
    <name evidence="1" type="ORF">TNIN_414851</name>
</gene>
<protein>
    <submittedName>
        <fullName evidence="1">Uncharacterized protein</fullName>
    </submittedName>
</protein>
<accession>A0A8X6J5I2</accession>
<keyword evidence="2" id="KW-1185">Reference proteome</keyword>
<reference evidence="1" key="1">
    <citation type="submission" date="2020-08" db="EMBL/GenBank/DDBJ databases">
        <title>Multicomponent nature underlies the extraordinary mechanical properties of spider dragline silk.</title>
        <authorList>
            <person name="Kono N."/>
            <person name="Nakamura H."/>
            <person name="Mori M."/>
            <person name="Yoshida Y."/>
            <person name="Ohtoshi R."/>
            <person name="Malay A.D."/>
            <person name="Moran D.A.P."/>
            <person name="Tomita M."/>
            <person name="Numata K."/>
            <person name="Arakawa K."/>
        </authorList>
    </citation>
    <scope>NUCLEOTIDE SEQUENCE</scope>
</reference>
<proteinExistence type="predicted"/>
<evidence type="ECO:0000313" key="2">
    <source>
        <dbReference type="Proteomes" id="UP000886998"/>
    </source>
</evidence>